<dbReference type="AlphaFoldDB" id="A0A1E7EMJ4"/>
<accession>A0A1E7EMJ4</accession>
<sequence length="214" mass="23805">MYVEYFNHGSGSIVALRFAMSLEVVGWLYALFAACCISCMHHAVVATDSIDWFLDILYQLHCVAICSIVFVWEEYYFNHVVMPPIFPWSEMLSSYNKVVYITGTSTPGSCCTGLCLFLLIRQYETSICIADYFRSLNLPQLSDATAVEHDVGGSILPCVKFEFIWSKYSAGPSIKTKSRVVSIIVILVNAIIFTVIGILGEDLLSTGNKTQGFA</sequence>
<feature type="transmembrane region" description="Helical" evidence="1">
    <location>
        <begin position="26"/>
        <end position="45"/>
    </location>
</feature>
<gene>
    <name evidence="2" type="ORF">FRACYDRAFT_251651</name>
</gene>
<protein>
    <submittedName>
        <fullName evidence="2">Uncharacterized protein</fullName>
    </submittedName>
</protein>
<dbReference type="Proteomes" id="UP000095751">
    <property type="component" value="Unassembled WGS sequence"/>
</dbReference>
<name>A0A1E7EMJ4_9STRA</name>
<dbReference type="InParanoid" id="A0A1E7EMJ4"/>
<keyword evidence="3" id="KW-1185">Reference proteome</keyword>
<feature type="transmembrane region" description="Helical" evidence="1">
    <location>
        <begin position="98"/>
        <end position="120"/>
    </location>
</feature>
<dbReference type="EMBL" id="KV784389">
    <property type="protein sequence ID" value="OEU07150.1"/>
    <property type="molecule type" value="Genomic_DNA"/>
</dbReference>
<keyword evidence="1" id="KW-0812">Transmembrane</keyword>
<feature type="transmembrane region" description="Helical" evidence="1">
    <location>
        <begin position="52"/>
        <end position="72"/>
    </location>
</feature>
<dbReference type="KEGG" id="fcy:FRACYDRAFT_251651"/>
<organism evidence="2 3">
    <name type="scientific">Fragilariopsis cylindrus CCMP1102</name>
    <dbReference type="NCBI Taxonomy" id="635003"/>
    <lineage>
        <taxon>Eukaryota</taxon>
        <taxon>Sar</taxon>
        <taxon>Stramenopiles</taxon>
        <taxon>Ochrophyta</taxon>
        <taxon>Bacillariophyta</taxon>
        <taxon>Bacillariophyceae</taxon>
        <taxon>Bacillariophycidae</taxon>
        <taxon>Bacillariales</taxon>
        <taxon>Bacillariaceae</taxon>
        <taxon>Fragilariopsis</taxon>
    </lineage>
</organism>
<feature type="transmembrane region" description="Helical" evidence="1">
    <location>
        <begin position="180"/>
        <end position="200"/>
    </location>
</feature>
<evidence type="ECO:0000313" key="3">
    <source>
        <dbReference type="Proteomes" id="UP000095751"/>
    </source>
</evidence>
<evidence type="ECO:0000256" key="1">
    <source>
        <dbReference type="SAM" id="Phobius"/>
    </source>
</evidence>
<evidence type="ECO:0000313" key="2">
    <source>
        <dbReference type="EMBL" id="OEU07150.1"/>
    </source>
</evidence>
<reference evidence="2 3" key="1">
    <citation type="submission" date="2016-09" db="EMBL/GenBank/DDBJ databases">
        <title>Extensive genetic diversity and differential bi-allelic expression allows diatom success in the polar Southern Ocean.</title>
        <authorList>
            <consortium name="DOE Joint Genome Institute"/>
            <person name="Mock T."/>
            <person name="Otillar R.P."/>
            <person name="Strauss J."/>
            <person name="Dupont C."/>
            <person name="Frickenhaus S."/>
            <person name="Maumus F."/>
            <person name="Mcmullan M."/>
            <person name="Sanges R."/>
            <person name="Schmutz J."/>
            <person name="Toseland A."/>
            <person name="Valas R."/>
            <person name="Veluchamy A."/>
            <person name="Ward B.J."/>
            <person name="Allen A."/>
            <person name="Barry K."/>
            <person name="Falciatore A."/>
            <person name="Ferrante M."/>
            <person name="Fortunato A.E."/>
            <person name="Gloeckner G."/>
            <person name="Gruber A."/>
            <person name="Hipkin R."/>
            <person name="Janech M."/>
            <person name="Kroth P."/>
            <person name="Leese F."/>
            <person name="Lindquist E."/>
            <person name="Lyon B.R."/>
            <person name="Martin J."/>
            <person name="Mayer C."/>
            <person name="Parker M."/>
            <person name="Quesneville H."/>
            <person name="Raymond J."/>
            <person name="Uhlig C."/>
            <person name="Valentin K.U."/>
            <person name="Worden A.Z."/>
            <person name="Armbrust E.V."/>
            <person name="Bowler C."/>
            <person name="Green B."/>
            <person name="Moulton V."/>
            <person name="Van Oosterhout C."/>
            <person name="Grigoriev I."/>
        </authorList>
    </citation>
    <scope>NUCLEOTIDE SEQUENCE [LARGE SCALE GENOMIC DNA]</scope>
    <source>
        <strain evidence="2 3">CCMP1102</strain>
    </source>
</reference>
<proteinExistence type="predicted"/>
<keyword evidence="1" id="KW-1133">Transmembrane helix</keyword>
<keyword evidence="1" id="KW-0472">Membrane</keyword>